<dbReference type="OrthoDB" id="3221235at2759"/>
<sequence>MADERRIAIQTVDQEMTLLANLASPLRKIPSHLLRDIFSYAIPYKSVGMHESTLFAPWTLLRACRHWRDVCLAYGRLWSDLHLDIDYGSFRELPIFGSNDIALDQGEGWRSTQEQPGAPRSSLLSYWS</sequence>
<dbReference type="EMBL" id="ML178850">
    <property type="protein sequence ID" value="TFK97127.1"/>
    <property type="molecule type" value="Genomic_DNA"/>
</dbReference>
<organism evidence="2 3">
    <name type="scientific">Pterulicium gracile</name>
    <dbReference type="NCBI Taxonomy" id="1884261"/>
    <lineage>
        <taxon>Eukaryota</taxon>
        <taxon>Fungi</taxon>
        <taxon>Dikarya</taxon>
        <taxon>Basidiomycota</taxon>
        <taxon>Agaricomycotina</taxon>
        <taxon>Agaricomycetes</taxon>
        <taxon>Agaricomycetidae</taxon>
        <taxon>Agaricales</taxon>
        <taxon>Pleurotineae</taxon>
        <taxon>Pterulaceae</taxon>
        <taxon>Pterulicium</taxon>
    </lineage>
</organism>
<accession>A0A5C3Q7I1</accession>
<keyword evidence="3" id="KW-1185">Reference proteome</keyword>
<evidence type="ECO:0000313" key="3">
    <source>
        <dbReference type="Proteomes" id="UP000305067"/>
    </source>
</evidence>
<dbReference type="Proteomes" id="UP000305067">
    <property type="component" value="Unassembled WGS sequence"/>
</dbReference>
<name>A0A5C3Q7I1_9AGAR</name>
<gene>
    <name evidence="2" type="ORF">BDV98DRAFT_271212</name>
</gene>
<evidence type="ECO:0000256" key="1">
    <source>
        <dbReference type="SAM" id="MobiDB-lite"/>
    </source>
</evidence>
<reference evidence="2 3" key="1">
    <citation type="journal article" date="2019" name="Nat. Ecol. Evol.">
        <title>Megaphylogeny resolves global patterns of mushroom evolution.</title>
        <authorList>
            <person name="Varga T."/>
            <person name="Krizsan K."/>
            <person name="Foldi C."/>
            <person name="Dima B."/>
            <person name="Sanchez-Garcia M."/>
            <person name="Sanchez-Ramirez S."/>
            <person name="Szollosi G.J."/>
            <person name="Szarkandi J.G."/>
            <person name="Papp V."/>
            <person name="Albert L."/>
            <person name="Andreopoulos W."/>
            <person name="Angelini C."/>
            <person name="Antonin V."/>
            <person name="Barry K.W."/>
            <person name="Bougher N.L."/>
            <person name="Buchanan P."/>
            <person name="Buyck B."/>
            <person name="Bense V."/>
            <person name="Catcheside P."/>
            <person name="Chovatia M."/>
            <person name="Cooper J."/>
            <person name="Damon W."/>
            <person name="Desjardin D."/>
            <person name="Finy P."/>
            <person name="Geml J."/>
            <person name="Haridas S."/>
            <person name="Hughes K."/>
            <person name="Justo A."/>
            <person name="Karasinski D."/>
            <person name="Kautmanova I."/>
            <person name="Kiss B."/>
            <person name="Kocsube S."/>
            <person name="Kotiranta H."/>
            <person name="LaButti K.M."/>
            <person name="Lechner B.E."/>
            <person name="Liimatainen K."/>
            <person name="Lipzen A."/>
            <person name="Lukacs Z."/>
            <person name="Mihaltcheva S."/>
            <person name="Morgado L.N."/>
            <person name="Niskanen T."/>
            <person name="Noordeloos M.E."/>
            <person name="Ohm R.A."/>
            <person name="Ortiz-Santana B."/>
            <person name="Ovrebo C."/>
            <person name="Racz N."/>
            <person name="Riley R."/>
            <person name="Savchenko A."/>
            <person name="Shiryaev A."/>
            <person name="Soop K."/>
            <person name="Spirin V."/>
            <person name="Szebenyi C."/>
            <person name="Tomsovsky M."/>
            <person name="Tulloss R.E."/>
            <person name="Uehling J."/>
            <person name="Grigoriev I.V."/>
            <person name="Vagvolgyi C."/>
            <person name="Papp T."/>
            <person name="Martin F.M."/>
            <person name="Miettinen O."/>
            <person name="Hibbett D.S."/>
            <person name="Nagy L.G."/>
        </authorList>
    </citation>
    <scope>NUCLEOTIDE SEQUENCE [LARGE SCALE GENOMIC DNA]</scope>
    <source>
        <strain evidence="2 3">CBS 309.79</strain>
    </source>
</reference>
<feature type="region of interest" description="Disordered" evidence="1">
    <location>
        <begin position="108"/>
        <end position="128"/>
    </location>
</feature>
<protein>
    <recommendedName>
        <fullName evidence="4">F-box domain-containing protein</fullName>
    </recommendedName>
</protein>
<dbReference type="AlphaFoldDB" id="A0A5C3Q7I1"/>
<proteinExistence type="predicted"/>
<evidence type="ECO:0008006" key="4">
    <source>
        <dbReference type="Google" id="ProtNLM"/>
    </source>
</evidence>
<evidence type="ECO:0000313" key="2">
    <source>
        <dbReference type="EMBL" id="TFK97127.1"/>
    </source>
</evidence>